<dbReference type="Pfam" id="PF11887">
    <property type="entry name" value="Mce4_CUP1"/>
    <property type="match status" value="1"/>
</dbReference>
<feature type="domain" description="Mce/MlaD" evidence="2">
    <location>
        <begin position="43"/>
        <end position="119"/>
    </location>
</feature>
<dbReference type="NCBIfam" id="TIGR00996">
    <property type="entry name" value="Mtu_fam_mce"/>
    <property type="match status" value="1"/>
</dbReference>
<accession>A0ABU8T659</accession>
<dbReference type="InterPro" id="IPR003399">
    <property type="entry name" value="Mce/MlaD"/>
</dbReference>
<keyword evidence="1" id="KW-0812">Transmembrane</keyword>
<feature type="domain" description="Mammalian cell entry C-terminal" evidence="3">
    <location>
        <begin position="124"/>
        <end position="339"/>
    </location>
</feature>
<name>A0ABU8T659_9PSEU</name>
<dbReference type="PANTHER" id="PTHR33371">
    <property type="entry name" value="INTERMEMBRANE PHOSPHOLIPID TRANSPORT SYSTEM BINDING PROTEIN MLAD-RELATED"/>
    <property type="match status" value="1"/>
</dbReference>
<proteinExistence type="predicted"/>
<keyword evidence="5" id="KW-1185">Reference proteome</keyword>
<reference evidence="4 5" key="1">
    <citation type="submission" date="2024-03" db="EMBL/GenBank/DDBJ databases">
        <title>Draft genome sequence of Pseudonocardia sp. DW16-2.</title>
        <authorList>
            <person name="Duangmal K."/>
        </authorList>
    </citation>
    <scope>NUCLEOTIDE SEQUENCE [LARGE SCALE GENOMIC DNA]</scope>
    <source>
        <strain evidence="4 5">DW16-2</strain>
    </source>
</reference>
<evidence type="ECO:0000313" key="4">
    <source>
        <dbReference type="EMBL" id="MEJ8279430.1"/>
    </source>
</evidence>
<dbReference type="PANTHER" id="PTHR33371:SF17">
    <property type="entry name" value="MCE-FAMILY PROTEIN MCE1B"/>
    <property type="match status" value="1"/>
</dbReference>
<dbReference type="Proteomes" id="UP001364211">
    <property type="component" value="Unassembled WGS sequence"/>
</dbReference>
<feature type="transmembrane region" description="Helical" evidence="1">
    <location>
        <begin position="14"/>
        <end position="35"/>
    </location>
</feature>
<dbReference type="InterPro" id="IPR005693">
    <property type="entry name" value="Mce"/>
</dbReference>
<sequence>MSSTSKALSIRRPLMNIIIFFGATLMVLVLLFMQFGAVRLTPTKDYYAVLASSSGIKDGESVRIAGVEVGKVRSVEVWEGDRARVGFDVDADKPLTGGTRAVVRYANLTGDRFLELADGPGPADRLAEGGTIPLERTQPALDIDVLLQGFTPLLQGLSPEQVNQFAGEVVTVLQGQGGTIESLFTSTSALTNSLADRDQVIGEVVTNLNTVLGTLNDRGDQVSETVVRLQQLVSGLSADRERIGGSLEHIDALTTSVAGLLVDARPPLKGTLEQLGRTATQLDEGRDTVDEVLRTLPGAYYAMHRAGSHGSYFNFYLCTVRVKLTGPDGDPFFTPYFGPNSQIDRCKDNP</sequence>
<evidence type="ECO:0000259" key="3">
    <source>
        <dbReference type="Pfam" id="PF11887"/>
    </source>
</evidence>
<keyword evidence="1" id="KW-1133">Transmembrane helix</keyword>
<evidence type="ECO:0000313" key="5">
    <source>
        <dbReference type="Proteomes" id="UP001364211"/>
    </source>
</evidence>
<protein>
    <submittedName>
        <fullName evidence="4">MCE family protein</fullName>
    </submittedName>
</protein>
<gene>
    <name evidence="4" type="ORF">WJX68_10855</name>
</gene>
<dbReference type="EMBL" id="JBBJUP010000007">
    <property type="protein sequence ID" value="MEJ8279430.1"/>
    <property type="molecule type" value="Genomic_DNA"/>
</dbReference>
<organism evidence="4 5">
    <name type="scientific">Pseudonocardia spirodelae</name>
    <dbReference type="NCBI Taxonomy" id="3133431"/>
    <lineage>
        <taxon>Bacteria</taxon>
        <taxon>Bacillati</taxon>
        <taxon>Actinomycetota</taxon>
        <taxon>Actinomycetes</taxon>
        <taxon>Pseudonocardiales</taxon>
        <taxon>Pseudonocardiaceae</taxon>
        <taxon>Pseudonocardia</taxon>
    </lineage>
</organism>
<dbReference type="Pfam" id="PF02470">
    <property type="entry name" value="MlaD"/>
    <property type="match status" value="1"/>
</dbReference>
<dbReference type="RefSeq" id="WP_340289027.1">
    <property type="nucleotide sequence ID" value="NZ_JBBJUP010000007.1"/>
</dbReference>
<keyword evidence="1" id="KW-0472">Membrane</keyword>
<evidence type="ECO:0000259" key="2">
    <source>
        <dbReference type="Pfam" id="PF02470"/>
    </source>
</evidence>
<dbReference type="InterPro" id="IPR024516">
    <property type="entry name" value="Mce_C"/>
</dbReference>
<comment type="caution">
    <text evidence="4">The sequence shown here is derived from an EMBL/GenBank/DDBJ whole genome shotgun (WGS) entry which is preliminary data.</text>
</comment>
<evidence type="ECO:0000256" key="1">
    <source>
        <dbReference type="SAM" id="Phobius"/>
    </source>
</evidence>
<dbReference type="InterPro" id="IPR052336">
    <property type="entry name" value="MlaD_Phospholipid_Transporter"/>
</dbReference>